<evidence type="ECO:0000256" key="1">
    <source>
        <dbReference type="ARBA" id="ARBA00006479"/>
    </source>
</evidence>
<organism evidence="2 3">
    <name type="scientific">Spirochaeta isovalerica</name>
    <dbReference type="NCBI Taxonomy" id="150"/>
    <lineage>
        <taxon>Bacteria</taxon>
        <taxon>Pseudomonadati</taxon>
        <taxon>Spirochaetota</taxon>
        <taxon>Spirochaetia</taxon>
        <taxon>Spirochaetales</taxon>
        <taxon>Spirochaetaceae</taxon>
        <taxon>Spirochaeta</taxon>
    </lineage>
</organism>
<dbReference type="Pfam" id="PF00480">
    <property type="entry name" value="ROK"/>
    <property type="match status" value="1"/>
</dbReference>
<protein>
    <submittedName>
        <fullName evidence="2">Putative NBD/HSP70 family sugar kinase</fullName>
    </submittedName>
</protein>
<dbReference type="EMBL" id="JACHGJ010000003">
    <property type="protein sequence ID" value="MBB6480334.1"/>
    <property type="molecule type" value="Genomic_DNA"/>
</dbReference>
<dbReference type="AlphaFoldDB" id="A0A841R596"/>
<evidence type="ECO:0000313" key="3">
    <source>
        <dbReference type="Proteomes" id="UP000587760"/>
    </source>
</evidence>
<reference evidence="2 3" key="1">
    <citation type="submission" date="2020-08" db="EMBL/GenBank/DDBJ databases">
        <title>Genomic Encyclopedia of Type Strains, Phase IV (KMG-IV): sequencing the most valuable type-strain genomes for metagenomic binning, comparative biology and taxonomic classification.</title>
        <authorList>
            <person name="Goeker M."/>
        </authorList>
    </citation>
    <scope>NUCLEOTIDE SEQUENCE [LARGE SCALE GENOMIC DNA]</scope>
    <source>
        <strain evidence="2 3">DSM 2461</strain>
    </source>
</reference>
<dbReference type="Gene3D" id="1.10.10.10">
    <property type="entry name" value="Winged helix-like DNA-binding domain superfamily/Winged helix DNA-binding domain"/>
    <property type="match status" value="1"/>
</dbReference>
<keyword evidence="2" id="KW-0418">Kinase</keyword>
<dbReference type="CDD" id="cd23763">
    <property type="entry name" value="ASKHA_ATPase_ROK"/>
    <property type="match status" value="1"/>
</dbReference>
<dbReference type="PANTHER" id="PTHR18964:SF149">
    <property type="entry name" value="BIFUNCTIONAL UDP-N-ACETYLGLUCOSAMINE 2-EPIMERASE_N-ACETYLMANNOSAMINE KINASE"/>
    <property type="match status" value="1"/>
</dbReference>
<gene>
    <name evidence="2" type="ORF">HNR50_001997</name>
</gene>
<dbReference type="RefSeq" id="WP_184746483.1">
    <property type="nucleotide sequence ID" value="NZ_JACHGJ010000003.1"/>
</dbReference>
<dbReference type="SUPFAM" id="SSF53067">
    <property type="entry name" value="Actin-like ATPase domain"/>
    <property type="match status" value="1"/>
</dbReference>
<comment type="caution">
    <text evidence="2">The sequence shown here is derived from an EMBL/GenBank/DDBJ whole genome shotgun (WGS) entry which is preliminary data.</text>
</comment>
<accession>A0A841R596</accession>
<keyword evidence="3" id="KW-1185">Reference proteome</keyword>
<evidence type="ECO:0000313" key="2">
    <source>
        <dbReference type="EMBL" id="MBB6480334.1"/>
    </source>
</evidence>
<comment type="similarity">
    <text evidence="1">Belongs to the ROK (NagC/XylR) family.</text>
</comment>
<dbReference type="GO" id="GO:0016301">
    <property type="term" value="F:kinase activity"/>
    <property type="evidence" value="ECO:0007669"/>
    <property type="project" value="UniProtKB-KW"/>
</dbReference>
<keyword evidence="2" id="KW-0808">Transferase</keyword>
<proteinExistence type="inferred from homology"/>
<dbReference type="PANTHER" id="PTHR18964">
    <property type="entry name" value="ROK (REPRESSOR, ORF, KINASE) FAMILY"/>
    <property type="match status" value="1"/>
</dbReference>
<dbReference type="InterPro" id="IPR043129">
    <property type="entry name" value="ATPase_NBD"/>
</dbReference>
<dbReference type="Gene3D" id="3.30.420.40">
    <property type="match status" value="2"/>
</dbReference>
<dbReference type="InterPro" id="IPR000600">
    <property type="entry name" value="ROK"/>
</dbReference>
<dbReference type="Proteomes" id="UP000587760">
    <property type="component" value="Unassembled WGS sequence"/>
</dbReference>
<name>A0A841R596_9SPIO</name>
<sequence length="338" mass="37485">MKLNTEKLKRFNTDLIRSVLKEGEAFTRNALAFETGLSLSTCSNILAELLESGEIGLSGLEESTGGRRSRLYCYNHNYRTLALVYPSLEKGEISLHLSVVNTVGKPLLEEVRVPAKIDGDDLIELSGELKGRFENLSVLSFGMPAVVRRGVIGLCELKTLSGFDLKGVLEREYDIKVSVGNDVNSAALGYHDSLQSDHPESLVYLYYPEDGIAGAGIIVHGRVLRGDRDFAGEISYLPLGTALDKQGKIQKNRKRFTEHLVKTIQSVNCLINPGVIVISGRWFTADFQTKLVENVKLTSPEGQIPIIQFEPDMDDSYKRGLFHRGMKLLTCGFEMIDL</sequence>
<dbReference type="InterPro" id="IPR036390">
    <property type="entry name" value="WH_DNA-bd_sf"/>
</dbReference>
<dbReference type="SUPFAM" id="SSF46785">
    <property type="entry name" value="Winged helix' DNA-binding domain"/>
    <property type="match status" value="1"/>
</dbReference>
<dbReference type="InterPro" id="IPR036388">
    <property type="entry name" value="WH-like_DNA-bd_sf"/>
</dbReference>